<evidence type="ECO:0000256" key="2">
    <source>
        <dbReference type="ARBA" id="ARBA00009773"/>
    </source>
</evidence>
<keyword evidence="3" id="KW-0813">Transport</keyword>
<feature type="transmembrane region" description="Helical" evidence="9">
    <location>
        <begin position="298"/>
        <end position="331"/>
    </location>
</feature>
<sequence length="418" mass="46218">MNKLKELMKDNSFIRGSFFIIFNAILLCAMFFIIKNFGNITATLYHWLCVLLDALWPLIFGLILSYLLNPLSELIDSKLMSKIISLPSDPIKAEKKKNLRHLLSVLVTFLLAIAAVIAIIFGFAIMIIGKVNFSSFSDTFSDLLGGILKYEATFRDWITNNIPDGMLSEKMTDVANAIMSWIGDNVSASSIITFFTNIGGSIFDILVGIIISIYLMKDKQFFQGLWRKFLHLVLPQKGHAVLTETLSEVNGVLSRFIRGALLDALIVSIMSSIGLSIMGLDAAVFIGIFAGIANVIPYFGPIIGMIPAFVMGLCTEGFWHGVLAVAILFAVQQIDCNLIYPKIVGTSTGLHPLMVLLAVSVFGYFGGILWMILAVPIAGIIQVFVVKWATQKEHKIEKEAMKNTASRSERDEQQQSSR</sequence>
<proteinExistence type="inferred from homology"/>
<keyword evidence="6 9" id="KW-1133">Transmembrane helix</keyword>
<feature type="transmembrane region" description="Helical" evidence="9">
    <location>
        <begin position="191"/>
        <end position="215"/>
    </location>
</feature>
<comment type="subcellular location">
    <subcellularLocation>
        <location evidence="1">Cell membrane</location>
        <topology evidence="1">Multi-pass membrane protein</topology>
    </subcellularLocation>
</comment>
<dbReference type="GO" id="GO:0005886">
    <property type="term" value="C:plasma membrane"/>
    <property type="evidence" value="ECO:0007669"/>
    <property type="project" value="UniProtKB-SubCell"/>
</dbReference>
<evidence type="ECO:0000313" key="11">
    <source>
        <dbReference type="Proteomes" id="UP000610862"/>
    </source>
</evidence>
<name>A0A926EC05_9FIRM</name>
<feature type="transmembrane region" description="Helical" evidence="9">
    <location>
        <begin position="45"/>
        <end position="68"/>
    </location>
</feature>
<evidence type="ECO:0000256" key="4">
    <source>
        <dbReference type="ARBA" id="ARBA00022475"/>
    </source>
</evidence>
<evidence type="ECO:0000256" key="9">
    <source>
        <dbReference type="SAM" id="Phobius"/>
    </source>
</evidence>
<evidence type="ECO:0000256" key="3">
    <source>
        <dbReference type="ARBA" id="ARBA00022448"/>
    </source>
</evidence>
<keyword evidence="5 9" id="KW-0812">Transmembrane</keyword>
<dbReference type="InterPro" id="IPR002549">
    <property type="entry name" value="AI-2E-like"/>
</dbReference>
<feature type="region of interest" description="Disordered" evidence="8">
    <location>
        <begin position="399"/>
        <end position="418"/>
    </location>
</feature>
<evidence type="ECO:0000256" key="7">
    <source>
        <dbReference type="ARBA" id="ARBA00023136"/>
    </source>
</evidence>
<accession>A0A926EC05</accession>
<evidence type="ECO:0000256" key="5">
    <source>
        <dbReference type="ARBA" id="ARBA00022692"/>
    </source>
</evidence>
<keyword evidence="4" id="KW-1003">Cell membrane</keyword>
<feature type="transmembrane region" description="Helical" evidence="9">
    <location>
        <begin position="368"/>
        <end position="389"/>
    </location>
</feature>
<feature type="transmembrane region" description="Helical" evidence="9">
    <location>
        <begin position="12"/>
        <end position="33"/>
    </location>
</feature>
<keyword evidence="7 9" id="KW-0472">Membrane</keyword>
<comment type="caution">
    <text evidence="10">The sequence shown here is derived from an EMBL/GenBank/DDBJ whole genome shotgun (WGS) entry which is preliminary data.</text>
</comment>
<dbReference type="Proteomes" id="UP000610862">
    <property type="component" value="Unassembled WGS sequence"/>
</dbReference>
<dbReference type="RefSeq" id="WP_187525673.1">
    <property type="nucleotide sequence ID" value="NZ_JACRTA010000004.1"/>
</dbReference>
<evidence type="ECO:0000256" key="6">
    <source>
        <dbReference type="ARBA" id="ARBA00022989"/>
    </source>
</evidence>
<dbReference type="GO" id="GO:0055085">
    <property type="term" value="P:transmembrane transport"/>
    <property type="evidence" value="ECO:0007669"/>
    <property type="project" value="TreeGrafter"/>
</dbReference>
<dbReference type="AlphaFoldDB" id="A0A926EC05"/>
<evidence type="ECO:0000256" key="8">
    <source>
        <dbReference type="SAM" id="MobiDB-lite"/>
    </source>
</evidence>
<gene>
    <name evidence="10" type="ORF">H8692_10495</name>
</gene>
<reference evidence="10" key="1">
    <citation type="submission" date="2020-08" db="EMBL/GenBank/DDBJ databases">
        <title>Genome public.</title>
        <authorList>
            <person name="Liu C."/>
            <person name="Sun Q."/>
        </authorList>
    </citation>
    <scope>NUCLEOTIDE SEQUENCE</scope>
    <source>
        <strain evidence="10">NSJ-24</strain>
    </source>
</reference>
<keyword evidence="11" id="KW-1185">Reference proteome</keyword>
<feature type="transmembrane region" description="Helical" evidence="9">
    <location>
        <begin position="102"/>
        <end position="128"/>
    </location>
</feature>
<protein>
    <submittedName>
        <fullName evidence="10">AI-2E family transporter</fullName>
    </submittedName>
</protein>
<feature type="transmembrane region" description="Helical" evidence="9">
    <location>
        <begin position="343"/>
        <end position="362"/>
    </location>
</feature>
<dbReference type="PANTHER" id="PTHR21716:SF53">
    <property type="entry name" value="PERMEASE PERM-RELATED"/>
    <property type="match status" value="1"/>
</dbReference>
<evidence type="ECO:0000256" key="1">
    <source>
        <dbReference type="ARBA" id="ARBA00004651"/>
    </source>
</evidence>
<dbReference type="PANTHER" id="PTHR21716">
    <property type="entry name" value="TRANSMEMBRANE PROTEIN"/>
    <property type="match status" value="1"/>
</dbReference>
<organism evidence="10 11">
    <name type="scientific">Lentihominibacter hominis</name>
    <dbReference type="NCBI Taxonomy" id="2763645"/>
    <lineage>
        <taxon>Bacteria</taxon>
        <taxon>Bacillati</taxon>
        <taxon>Bacillota</taxon>
        <taxon>Clostridia</taxon>
        <taxon>Peptostreptococcales</taxon>
        <taxon>Anaerovoracaceae</taxon>
        <taxon>Lentihominibacter</taxon>
    </lineage>
</organism>
<dbReference type="EMBL" id="JACRTA010000004">
    <property type="protein sequence ID" value="MBC8569186.1"/>
    <property type="molecule type" value="Genomic_DNA"/>
</dbReference>
<evidence type="ECO:0000313" key="10">
    <source>
        <dbReference type="EMBL" id="MBC8569186.1"/>
    </source>
</evidence>
<dbReference type="Pfam" id="PF01594">
    <property type="entry name" value="AI-2E_transport"/>
    <property type="match status" value="1"/>
</dbReference>
<comment type="similarity">
    <text evidence="2">Belongs to the autoinducer-2 exporter (AI-2E) (TC 2.A.86) family.</text>
</comment>